<proteinExistence type="predicted"/>
<evidence type="ECO:0000313" key="2">
    <source>
        <dbReference type="Proteomes" id="UP001165395"/>
    </source>
</evidence>
<dbReference type="RefSeq" id="WP_227177762.1">
    <property type="nucleotide sequence ID" value="NZ_JAJBZT010000001.1"/>
</dbReference>
<dbReference type="Proteomes" id="UP001165395">
    <property type="component" value="Unassembled WGS sequence"/>
</dbReference>
<evidence type="ECO:0008006" key="3">
    <source>
        <dbReference type="Google" id="ProtNLM"/>
    </source>
</evidence>
<gene>
    <name evidence="1" type="ORF">LIN78_01485</name>
</gene>
<comment type="caution">
    <text evidence="1">The sequence shown here is derived from an EMBL/GenBank/DDBJ whole genome shotgun (WGS) entry which is preliminary data.</text>
</comment>
<name>A0ABS8D202_9NEIS</name>
<sequence length="433" mass="50045">MSEYFAPSSNDFLIEATFLIENANFQLSNHAYILTGGLDFTWCIGVNENLELAFWIGDGTTWCHLEQLACSHILKYSVEYNLKIERKQHSLILSLNSEVILDITLDEGFIFSGSHIYKNGFKNIPSKWNIKTNLRNFQIFLPTQEKFGREIHLISFFYGKNYCNLFEKYLLPSLMNKANIPTIQNERRVCHFVYCKDADYPHLQNALKTYASLGIEIEVDTKILNNADSTSKKYLNIPVEESIIRSYEDGSIVVVAQPDHIFGLGLKNTIDRMNPYDYIVCGHPRVDMQSIASEYSKLPYFASNEELVKFAMSLHPHPMVQHGLKNQENYWHALENASNYVTYFKEPPPLCFHGSPDMISVMHGDIRYSPFESIDHELVDYMFSQNRLGIVDNSSEFFWCELTDNRVYNPTIRNDYVSAAAKKLGQHPLIWNK</sequence>
<evidence type="ECO:0000313" key="1">
    <source>
        <dbReference type="EMBL" id="MCB6182228.1"/>
    </source>
</evidence>
<protein>
    <recommendedName>
        <fullName evidence="3">Glycosyltransferase</fullName>
    </recommendedName>
</protein>
<organism evidence="1 2">
    <name type="scientific">Leeia speluncae</name>
    <dbReference type="NCBI Taxonomy" id="2884804"/>
    <lineage>
        <taxon>Bacteria</taxon>
        <taxon>Pseudomonadati</taxon>
        <taxon>Pseudomonadota</taxon>
        <taxon>Betaproteobacteria</taxon>
        <taxon>Neisseriales</taxon>
        <taxon>Leeiaceae</taxon>
        <taxon>Leeia</taxon>
    </lineage>
</organism>
<accession>A0ABS8D202</accession>
<keyword evidence="2" id="KW-1185">Reference proteome</keyword>
<dbReference type="EMBL" id="JAJBZT010000001">
    <property type="protein sequence ID" value="MCB6182228.1"/>
    <property type="molecule type" value="Genomic_DNA"/>
</dbReference>
<reference evidence="1" key="1">
    <citation type="submission" date="2021-10" db="EMBL/GenBank/DDBJ databases">
        <title>The complete genome sequence of Leeia sp. TBRC 13508.</title>
        <authorList>
            <person name="Charoenyingcharoen P."/>
            <person name="Yukphan P."/>
        </authorList>
    </citation>
    <scope>NUCLEOTIDE SEQUENCE</scope>
    <source>
        <strain evidence="1">TBRC 13508</strain>
    </source>
</reference>